<dbReference type="InterPro" id="IPR010994">
    <property type="entry name" value="RuvA_2-like"/>
</dbReference>
<reference evidence="2 3" key="1">
    <citation type="submission" date="2020-03" db="EMBL/GenBank/DDBJ databases">
        <authorList>
            <person name="Pitt A."/>
            <person name="Hahn M.W."/>
        </authorList>
    </citation>
    <scope>NUCLEOTIDE SEQUENCE [LARGE SCALE GENOMIC DNA]</scope>
    <source>
        <strain evidence="2 3">5A-MARBSE</strain>
    </source>
</reference>
<protein>
    <submittedName>
        <fullName evidence="2">Helix-hairpin-helix domain-containing protein</fullName>
    </submittedName>
</protein>
<keyword evidence="3" id="KW-1185">Reference proteome</keyword>
<feature type="chain" id="PRO_5046311609" evidence="1">
    <location>
        <begin position="19"/>
        <end position="544"/>
    </location>
</feature>
<dbReference type="EMBL" id="JAANOH010000004">
    <property type="protein sequence ID" value="MCZ2475993.1"/>
    <property type="molecule type" value="Genomic_DNA"/>
</dbReference>
<accession>A0ABT4JIE4</accession>
<gene>
    <name evidence="2" type="ORF">G9H61_11075</name>
</gene>
<comment type="caution">
    <text evidence="2">The sequence shown here is derived from an EMBL/GenBank/DDBJ whole genome shotgun (WGS) entry which is preliminary data.</text>
</comment>
<name>A0ABT4JIE4_9BACT</name>
<sequence length="544" mass="63654">MKYLAIILLSACSLQAQVDDTQTWDESEIRQNTFQHYLQNPIEINQAQASDWYLLGLLNATQIESFLEFRNKTGQFLSIWELQAIPNWDIPTLKRIQDFIICRNPIERWNIASSKHLWIHRLEFTVEEKKGFSPPDSRSKVRYFDSPYSELHRYKGQISKPLGIGFLLQKDAGENSMTDFSSFYVHWNKPKSTFHKIIIGDFNNQWGQGLVQAGGFSLGKSYESIISTQKFHQGGLPYSSSMESGFYRGILLGFQKKQWSMESFASKRNWDASVQTDSVGTEYYTSLITSGLHRTPTEVDKLNRVQEWSWGNSISWHAKTNPLTIQANTVWSRWSIPKRNSAKSYQTAEWQGQTLLNSSISANFPWKKAQWMVEMAIASPKSWALLHGAAWTQSKASDFSYVFRYLSSSYFSPQGQAFGENSEVRNELGIFLGNQYRWSKRSRISSYVDFFLFPSPKYLVSQTHTWGWEALSRFQFDRRNQYNYFIQIKWTSKQEDAPKPFFDLIRKHQWQWSGDYKKTIRKSWDWHSRLMATYIYSPAQKDWG</sequence>
<feature type="signal peptide" evidence="1">
    <location>
        <begin position="1"/>
        <end position="18"/>
    </location>
</feature>
<evidence type="ECO:0000256" key="1">
    <source>
        <dbReference type="SAM" id="SignalP"/>
    </source>
</evidence>
<evidence type="ECO:0000313" key="2">
    <source>
        <dbReference type="EMBL" id="MCZ2475993.1"/>
    </source>
</evidence>
<dbReference type="Proteomes" id="UP001321186">
    <property type="component" value="Unassembled WGS sequence"/>
</dbReference>
<organism evidence="2 3">
    <name type="scientific">Aquirufa ecclesiirivi</name>
    <dbReference type="NCBI Taxonomy" id="2715124"/>
    <lineage>
        <taxon>Bacteria</taxon>
        <taxon>Pseudomonadati</taxon>
        <taxon>Bacteroidota</taxon>
        <taxon>Cytophagia</taxon>
        <taxon>Cytophagales</taxon>
        <taxon>Flectobacillaceae</taxon>
        <taxon>Aquirufa</taxon>
    </lineage>
</organism>
<dbReference type="SUPFAM" id="SSF47781">
    <property type="entry name" value="RuvA domain 2-like"/>
    <property type="match status" value="1"/>
</dbReference>
<proteinExistence type="predicted"/>
<dbReference type="RefSeq" id="WP_166375340.1">
    <property type="nucleotide sequence ID" value="NZ_CBCRZM010000006.1"/>
</dbReference>
<evidence type="ECO:0000313" key="3">
    <source>
        <dbReference type="Proteomes" id="UP001321186"/>
    </source>
</evidence>
<keyword evidence="1" id="KW-0732">Signal</keyword>